<evidence type="ECO:0000259" key="1">
    <source>
        <dbReference type="PROSITE" id="PS50943"/>
    </source>
</evidence>
<dbReference type="SUPFAM" id="SSF47413">
    <property type="entry name" value="lambda repressor-like DNA-binding domains"/>
    <property type="match status" value="1"/>
</dbReference>
<feature type="domain" description="HTH cro/C1-type" evidence="1">
    <location>
        <begin position="42"/>
        <end position="82"/>
    </location>
</feature>
<dbReference type="Proteomes" id="UP000603227">
    <property type="component" value="Unassembled WGS sequence"/>
</dbReference>
<reference evidence="2" key="1">
    <citation type="journal article" date="2014" name="Int. J. Syst. Evol. Microbiol.">
        <title>Complete genome sequence of Corynebacterium casei LMG S-19264T (=DSM 44701T), isolated from a smear-ripened cheese.</title>
        <authorList>
            <consortium name="US DOE Joint Genome Institute (JGI-PGF)"/>
            <person name="Walter F."/>
            <person name="Albersmeier A."/>
            <person name="Kalinowski J."/>
            <person name="Ruckert C."/>
        </authorList>
    </citation>
    <scope>NUCLEOTIDE SEQUENCE</scope>
    <source>
        <strain evidence="2">CGMCC 4.7403</strain>
    </source>
</reference>
<sequence length="251" mass="28133">MTEVIHAGVYPSEVRAVSGQYNSHSHSNSQPPVAWRYGGNQMKRWRTKANVSREELAEAANYSPDTIKSMEQGVRMPTPRALDVADQLCGAEGLLSSAKDYLQREKFPARAQDFMEREREAISLWWYEVALIPGLLQTEGYARRLIGSHWPPVDEETVEERVAARMERQEILTRKPPVACSFVVFEAALRVPQVDAAQLLWLVGAGRLNGVSIQVLPFARANSAALMGPMVLLETRDRERFATQPDSPRAS</sequence>
<dbReference type="InterPro" id="IPR043917">
    <property type="entry name" value="DUF5753"/>
</dbReference>
<keyword evidence="3" id="KW-1185">Reference proteome</keyword>
<evidence type="ECO:0000313" key="2">
    <source>
        <dbReference type="EMBL" id="GHE45532.1"/>
    </source>
</evidence>
<accession>A0A919DIE9</accession>
<dbReference type="AlphaFoldDB" id="A0A919DIE9"/>
<dbReference type="CDD" id="cd00093">
    <property type="entry name" value="HTH_XRE"/>
    <property type="match status" value="1"/>
</dbReference>
<evidence type="ECO:0000313" key="3">
    <source>
        <dbReference type="Proteomes" id="UP000603227"/>
    </source>
</evidence>
<comment type="caution">
    <text evidence="2">The sequence shown here is derived from an EMBL/GenBank/DDBJ whole genome shotgun (WGS) entry which is preliminary data.</text>
</comment>
<dbReference type="InterPro" id="IPR010982">
    <property type="entry name" value="Lambda_DNA-bd_dom_sf"/>
</dbReference>
<dbReference type="Pfam" id="PF19054">
    <property type="entry name" value="DUF5753"/>
    <property type="match status" value="1"/>
</dbReference>
<dbReference type="SMART" id="SM00530">
    <property type="entry name" value="HTH_XRE"/>
    <property type="match status" value="1"/>
</dbReference>
<organism evidence="2 3">
    <name type="scientific">Streptomyces capitiformicae</name>
    <dbReference type="NCBI Taxonomy" id="2014920"/>
    <lineage>
        <taxon>Bacteria</taxon>
        <taxon>Bacillati</taxon>
        <taxon>Actinomycetota</taxon>
        <taxon>Actinomycetes</taxon>
        <taxon>Kitasatosporales</taxon>
        <taxon>Streptomycetaceae</taxon>
        <taxon>Streptomyces</taxon>
    </lineage>
</organism>
<dbReference type="GO" id="GO:0003677">
    <property type="term" value="F:DNA binding"/>
    <property type="evidence" value="ECO:0007669"/>
    <property type="project" value="InterPro"/>
</dbReference>
<reference evidence="2" key="2">
    <citation type="submission" date="2020-09" db="EMBL/GenBank/DDBJ databases">
        <authorList>
            <person name="Sun Q."/>
            <person name="Zhou Y."/>
        </authorList>
    </citation>
    <scope>NUCLEOTIDE SEQUENCE</scope>
    <source>
        <strain evidence="2">CGMCC 4.7403</strain>
    </source>
</reference>
<proteinExistence type="predicted"/>
<dbReference type="PROSITE" id="PS50943">
    <property type="entry name" value="HTH_CROC1"/>
    <property type="match status" value="1"/>
</dbReference>
<gene>
    <name evidence="2" type="ORF">GCM10017771_65970</name>
</gene>
<dbReference type="Gene3D" id="1.10.260.40">
    <property type="entry name" value="lambda repressor-like DNA-binding domains"/>
    <property type="match status" value="1"/>
</dbReference>
<dbReference type="EMBL" id="BNAT01000029">
    <property type="protein sequence ID" value="GHE45532.1"/>
    <property type="molecule type" value="Genomic_DNA"/>
</dbReference>
<dbReference type="InterPro" id="IPR001387">
    <property type="entry name" value="Cro/C1-type_HTH"/>
</dbReference>
<protein>
    <recommendedName>
        <fullName evidence="1">HTH cro/C1-type domain-containing protein</fullName>
    </recommendedName>
</protein>
<name>A0A919DIE9_9ACTN</name>
<dbReference type="Pfam" id="PF13560">
    <property type="entry name" value="HTH_31"/>
    <property type="match status" value="1"/>
</dbReference>